<dbReference type="SUPFAM" id="SSF57802">
    <property type="entry name" value="Rubredoxin-like"/>
    <property type="match status" value="1"/>
</dbReference>
<feature type="binding site" evidence="9">
    <location>
        <position position="11"/>
    </location>
    <ligand>
        <name>Fe cation</name>
        <dbReference type="ChEBI" id="CHEBI:24875"/>
    </ligand>
</feature>
<feature type="binding site" evidence="9">
    <location>
        <position position="44"/>
    </location>
    <ligand>
        <name>Fe cation</name>
        <dbReference type="ChEBI" id="CHEBI:24875"/>
    </ligand>
</feature>
<evidence type="ECO:0000256" key="5">
    <source>
        <dbReference type="ARBA" id="ARBA00022723"/>
    </source>
</evidence>
<dbReference type="InterPro" id="IPR050526">
    <property type="entry name" value="Rubredoxin_ET"/>
</dbReference>
<dbReference type="CDD" id="cd00730">
    <property type="entry name" value="rubredoxin"/>
    <property type="match status" value="1"/>
</dbReference>
<evidence type="ECO:0000256" key="6">
    <source>
        <dbReference type="ARBA" id="ARBA00022982"/>
    </source>
</evidence>
<keyword evidence="7 8" id="KW-0408">Iron</keyword>
<evidence type="ECO:0000259" key="10">
    <source>
        <dbReference type="PROSITE" id="PS50903"/>
    </source>
</evidence>
<organism evidence="11 12">
    <name type="scientific">Solimonas aquatica</name>
    <dbReference type="NCBI Taxonomy" id="489703"/>
    <lineage>
        <taxon>Bacteria</taxon>
        <taxon>Pseudomonadati</taxon>
        <taxon>Pseudomonadota</taxon>
        <taxon>Gammaproteobacteria</taxon>
        <taxon>Nevskiales</taxon>
        <taxon>Nevskiaceae</taxon>
        <taxon>Solimonas</taxon>
    </lineage>
</organism>
<dbReference type="STRING" id="489703.SAMN04488038_10725"/>
<evidence type="ECO:0000256" key="3">
    <source>
        <dbReference type="ARBA" id="ARBA00005337"/>
    </source>
</evidence>
<dbReference type="GO" id="GO:0043448">
    <property type="term" value="P:alkane catabolic process"/>
    <property type="evidence" value="ECO:0007669"/>
    <property type="project" value="TreeGrafter"/>
</dbReference>
<evidence type="ECO:0000313" key="12">
    <source>
        <dbReference type="Proteomes" id="UP000199233"/>
    </source>
</evidence>
<name>A0A1H9GCX1_9GAMM</name>
<dbReference type="PANTHER" id="PTHR47627:SF1">
    <property type="entry name" value="RUBREDOXIN-1-RELATED"/>
    <property type="match status" value="1"/>
</dbReference>
<dbReference type="Proteomes" id="UP000199233">
    <property type="component" value="Unassembled WGS sequence"/>
</dbReference>
<reference evidence="11 12" key="1">
    <citation type="submission" date="2016-10" db="EMBL/GenBank/DDBJ databases">
        <authorList>
            <person name="de Groot N.N."/>
        </authorList>
    </citation>
    <scope>NUCLEOTIDE SEQUENCE [LARGE SCALE GENOMIC DNA]</scope>
    <source>
        <strain evidence="11 12">DSM 25927</strain>
    </source>
</reference>
<gene>
    <name evidence="11" type="ORF">SAMN04488038_10725</name>
</gene>
<keyword evidence="4 8" id="KW-0813">Transport</keyword>
<comment type="similarity">
    <text evidence="3 8">Belongs to the rubredoxin family.</text>
</comment>
<feature type="domain" description="Rubredoxin-like" evidence="10">
    <location>
        <begin position="6"/>
        <end position="57"/>
    </location>
</feature>
<dbReference type="InterPro" id="IPR018527">
    <property type="entry name" value="Rubredoxin_Fe_BS"/>
</dbReference>
<dbReference type="PRINTS" id="PR00163">
    <property type="entry name" value="RUBREDOXIN"/>
</dbReference>
<dbReference type="InterPro" id="IPR024934">
    <property type="entry name" value="Rubredoxin-like_dom"/>
</dbReference>
<dbReference type="GO" id="GO:0009055">
    <property type="term" value="F:electron transfer activity"/>
    <property type="evidence" value="ECO:0007669"/>
    <property type="project" value="InterPro"/>
</dbReference>
<dbReference type="AlphaFoldDB" id="A0A1H9GCX1"/>
<evidence type="ECO:0000256" key="1">
    <source>
        <dbReference type="ARBA" id="ARBA00002792"/>
    </source>
</evidence>
<sequence>MRAQPYRKYQCLACGEIYDEALGLPEYGIAPGTRWEDLPDDWLCPACGADKSQYAPMAQ</sequence>
<dbReference type="PANTHER" id="PTHR47627">
    <property type="entry name" value="RUBREDOXIN"/>
    <property type="match status" value="1"/>
</dbReference>
<evidence type="ECO:0000256" key="4">
    <source>
        <dbReference type="ARBA" id="ARBA00022448"/>
    </source>
</evidence>
<dbReference type="InterPro" id="IPR024922">
    <property type="entry name" value="Rubredoxin"/>
</dbReference>
<feature type="binding site" evidence="9">
    <location>
        <position position="14"/>
    </location>
    <ligand>
        <name>Fe cation</name>
        <dbReference type="ChEBI" id="CHEBI:24875"/>
    </ligand>
</feature>
<evidence type="ECO:0000256" key="7">
    <source>
        <dbReference type="ARBA" id="ARBA00023004"/>
    </source>
</evidence>
<comment type="pathway">
    <text evidence="2">Hydrocarbon metabolism; alkane degradation.</text>
</comment>
<keyword evidence="6 8" id="KW-0249">Electron transport</keyword>
<evidence type="ECO:0000256" key="9">
    <source>
        <dbReference type="PIRSR" id="PIRSR000071-1"/>
    </source>
</evidence>
<evidence type="ECO:0000256" key="8">
    <source>
        <dbReference type="PIRNR" id="PIRNR000071"/>
    </source>
</evidence>
<feature type="binding site" evidence="9">
    <location>
        <position position="47"/>
    </location>
    <ligand>
        <name>Fe cation</name>
        <dbReference type="ChEBI" id="CHEBI:24875"/>
    </ligand>
</feature>
<evidence type="ECO:0000256" key="2">
    <source>
        <dbReference type="ARBA" id="ARBA00004933"/>
    </source>
</evidence>
<comment type="function">
    <text evidence="1">Involved in the hydrocarbon hydroxylating system, which transfers electrons from NADH to rubredoxin reductase and then through rubredoxin to alkane 1 monooxygenase.</text>
</comment>
<dbReference type="Pfam" id="PF00301">
    <property type="entry name" value="Rubredoxin"/>
    <property type="match status" value="1"/>
</dbReference>
<dbReference type="PIRSF" id="PIRSF000071">
    <property type="entry name" value="Rubredoxin"/>
    <property type="match status" value="1"/>
</dbReference>
<dbReference type="RefSeq" id="WP_093285206.1">
    <property type="nucleotide sequence ID" value="NZ_FOFS01000007.1"/>
</dbReference>
<evidence type="ECO:0000313" key="11">
    <source>
        <dbReference type="EMBL" id="SEQ47952.1"/>
    </source>
</evidence>
<dbReference type="FunFam" id="2.20.28.10:FF:000001">
    <property type="entry name" value="Rubredoxin"/>
    <property type="match status" value="1"/>
</dbReference>
<dbReference type="PROSITE" id="PS00202">
    <property type="entry name" value="RUBREDOXIN"/>
    <property type="match status" value="1"/>
</dbReference>
<dbReference type="PROSITE" id="PS50903">
    <property type="entry name" value="RUBREDOXIN_LIKE"/>
    <property type="match status" value="1"/>
</dbReference>
<dbReference type="InterPro" id="IPR024935">
    <property type="entry name" value="Rubredoxin_dom"/>
</dbReference>
<dbReference type="Gene3D" id="2.20.28.10">
    <property type="match status" value="1"/>
</dbReference>
<keyword evidence="5 8" id="KW-0479">Metal-binding</keyword>
<dbReference type="GO" id="GO:0005506">
    <property type="term" value="F:iron ion binding"/>
    <property type="evidence" value="ECO:0007669"/>
    <property type="project" value="InterPro"/>
</dbReference>
<protein>
    <recommendedName>
        <fullName evidence="8">Rubredoxin</fullName>
    </recommendedName>
</protein>
<dbReference type="OrthoDB" id="9800607at2"/>
<dbReference type="EMBL" id="FOFS01000007">
    <property type="protein sequence ID" value="SEQ47952.1"/>
    <property type="molecule type" value="Genomic_DNA"/>
</dbReference>
<keyword evidence="12" id="KW-1185">Reference proteome</keyword>
<comment type="cofactor">
    <cofactor evidence="8 9">
        <name>Fe(3+)</name>
        <dbReference type="ChEBI" id="CHEBI:29034"/>
    </cofactor>
    <text evidence="8 9">Binds 1 Fe(3+) ion per subunit.</text>
</comment>
<proteinExistence type="inferred from homology"/>
<accession>A0A1H9GCX1</accession>